<name>A0ABR7YXC5_9PSED</name>
<evidence type="ECO:0000256" key="3">
    <source>
        <dbReference type="ARBA" id="ARBA00022840"/>
    </source>
</evidence>
<dbReference type="InterPro" id="IPR027417">
    <property type="entry name" value="P-loop_NTPase"/>
</dbReference>
<dbReference type="Proteomes" id="UP000805841">
    <property type="component" value="Unassembled WGS sequence"/>
</dbReference>
<dbReference type="InterPro" id="IPR017871">
    <property type="entry name" value="ABC_transporter-like_CS"/>
</dbReference>
<dbReference type="InterPro" id="IPR003593">
    <property type="entry name" value="AAA+_ATPase"/>
</dbReference>
<dbReference type="SMART" id="SM00382">
    <property type="entry name" value="AAA"/>
    <property type="match status" value="1"/>
</dbReference>
<dbReference type="GO" id="GO:0005524">
    <property type="term" value="F:ATP binding"/>
    <property type="evidence" value="ECO:0007669"/>
    <property type="project" value="UniProtKB-KW"/>
</dbReference>
<dbReference type="InterPro" id="IPR047641">
    <property type="entry name" value="ABC_transpr_MalK/UgpC-like"/>
</dbReference>
<proteinExistence type="predicted"/>
<keyword evidence="7" id="KW-1185">Reference proteome</keyword>
<keyword evidence="3 6" id="KW-0067">ATP-binding</keyword>
<evidence type="ECO:0000259" key="5">
    <source>
        <dbReference type="PROSITE" id="PS50893"/>
    </source>
</evidence>
<dbReference type="EMBL" id="JAAOCA010000004">
    <property type="protein sequence ID" value="MBD1597858.1"/>
    <property type="molecule type" value="Genomic_DNA"/>
</dbReference>
<dbReference type="SUPFAM" id="SSF52540">
    <property type="entry name" value="P-loop containing nucleoside triphosphate hydrolases"/>
    <property type="match status" value="1"/>
</dbReference>
<dbReference type="Pfam" id="PF00005">
    <property type="entry name" value="ABC_tran"/>
    <property type="match status" value="1"/>
</dbReference>
<dbReference type="InterPro" id="IPR003439">
    <property type="entry name" value="ABC_transporter-like_ATP-bd"/>
</dbReference>
<dbReference type="NCBIfam" id="NF008653">
    <property type="entry name" value="PRK11650.1"/>
    <property type="match status" value="1"/>
</dbReference>
<evidence type="ECO:0000313" key="7">
    <source>
        <dbReference type="Proteomes" id="UP000805841"/>
    </source>
</evidence>
<reference evidence="6 7" key="1">
    <citation type="journal article" date="2020" name="Insects">
        <title>Bacteria Belonging to Pseudomonas typographi sp. nov. from the Bark Beetle Ips typographus Have Genomic Potential to Aid in the Host Ecology.</title>
        <authorList>
            <person name="Peral-Aranega E."/>
            <person name="Saati-Santamaria Z."/>
            <person name="Kolarik M."/>
            <person name="Rivas R."/>
            <person name="Garcia-Fraile P."/>
        </authorList>
    </citation>
    <scope>NUCLEOTIDE SEQUENCE [LARGE SCALE GENOMIC DNA]</scope>
    <source>
        <strain evidence="6 7">CA3A</strain>
    </source>
</reference>
<dbReference type="PROSITE" id="PS00211">
    <property type="entry name" value="ABC_TRANSPORTER_1"/>
    <property type="match status" value="1"/>
</dbReference>
<organism evidence="6 7">
    <name type="scientific">Pseudomonas typographi</name>
    <dbReference type="NCBI Taxonomy" id="2715964"/>
    <lineage>
        <taxon>Bacteria</taxon>
        <taxon>Pseudomonadati</taxon>
        <taxon>Pseudomonadota</taxon>
        <taxon>Gammaproteobacteria</taxon>
        <taxon>Pseudomonadales</taxon>
        <taxon>Pseudomonadaceae</taxon>
        <taxon>Pseudomonas</taxon>
    </lineage>
</organism>
<dbReference type="Gene3D" id="2.40.50.100">
    <property type="match status" value="1"/>
</dbReference>
<dbReference type="InterPro" id="IPR008995">
    <property type="entry name" value="Mo/tungstate-bd_C_term_dom"/>
</dbReference>
<feature type="region of interest" description="Disordered" evidence="4">
    <location>
        <begin position="364"/>
        <end position="384"/>
    </location>
</feature>
<dbReference type="InterPro" id="IPR015855">
    <property type="entry name" value="ABC_transpr_MalK-like"/>
</dbReference>
<dbReference type="InterPro" id="IPR013611">
    <property type="entry name" value="Transp-assoc_OB_typ2"/>
</dbReference>
<accession>A0ABR7YXC5</accession>
<evidence type="ECO:0000256" key="2">
    <source>
        <dbReference type="ARBA" id="ARBA00022741"/>
    </source>
</evidence>
<dbReference type="CDD" id="cd03301">
    <property type="entry name" value="ABC_MalK_N"/>
    <property type="match status" value="1"/>
</dbReference>
<dbReference type="InterPro" id="IPR012340">
    <property type="entry name" value="NA-bd_OB-fold"/>
</dbReference>
<evidence type="ECO:0000256" key="1">
    <source>
        <dbReference type="ARBA" id="ARBA00022448"/>
    </source>
</evidence>
<dbReference type="PANTHER" id="PTHR43875">
    <property type="entry name" value="MALTODEXTRIN IMPORT ATP-BINDING PROTEIN MSMX"/>
    <property type="match status" value="1"/>
</dbReference>
<keyword evidence="2" id="KW-0547">Nucleotide-binding</keyword>
<evidence type="ECO:0000256" key="4">
    <source>
        <dbReference type="SAM" id="MobiDB-lite"/>
    </source>
</evidence>
<protein>
    <submittedName>
        <fullName evidence="6">Sn-glycerol-3-phosphate ABC transporter ATP-binding protein UgpC</fullName>
    </submittedName>
</protein>
<dbReference type="Gene3D" id="2.40.50.140">
    <property type="entry name" value="Nucleic acid-binding proteins"/>
    <property type="match status" value="1"/>
</dbReference>
<dbReference type="PANTHER" id="PTHR43875:SF14">
    <property type="entry name" value="ABC TRANSPORTER ATP-BINDING PROTEIN"/>
    <property type="match status" value="1"/>
</dbReference>
<dbReference type="RefSeq" id="WP_190417591.1">
    <property type="nucleotide sequence ID" value="NZ_JAAOCA010000004.1"/>
</dbReference>
<evidence type="ECO:0000313" key="6">
    <source>
        <dbReference type="EMBL" id="MBD1597858.1"/>
    </source>
</evidence>
<sequence>MATLELRNVNKTYGSGLPDTLKDIQLKIAEGEFLILVGPSGCGKSTLMNCIAGLENISGGAILVDDADISQMSPKDRDIAMVFQSYALYPTMTVRQNIEFGLKIRKVPKAQIDQEVERVAKLLQIEHLLARKPGQLSGGQQQRVAMGRALARRPKIYLFDEPLSNLDAKLRVEMRTEMKLMHQRLKTTTVYVTHDQIEAMTLGDKVAVMKDGIIQQFGTPKEIYSEPANLFVASFIGSPPMNFIPVKPAGGRGRWHVPLATDLGQLSLPLAAGDADLDQRELILGLRPEQLALAAEGDSAVLQARVEVTEPTGPDTLIFVTINGTKVCCRLAPDLAPAVGEMLKLSFDAGKALLFDAKTGERLARESKTPAEGSAGNVAQFRGR</sequence>
<dbReference type="Pfam" id="PF08402">
    <property type="entry name" value="TOBE_2"/>
    <property type="match status" value="1"/>
</dbReference>
<keyword evidence="1" id="KW-0813">Transport</keyword>
<dbReference type="Gene3D" id="3.40.50.300">
    <property type="entry name" value="P-loop containing nucleotide triphosphate hydrolases"/>
    <property type="match status" value="1"/>
</dbReference>
<gene>
    <name evidence="6" type="primary">ugpC</name>
    <name evidence="6" type="ORF">HAQ05_03890</name>
</gene>
<dbReference type="SUPFAM" id="SSF50331">
    <property type="entry name" value="MOP-like"/>
    <property type="match status" value="1"/>
</dbReference>
<comment type="caution">
    <text evidence="6">The sequence shown here is derived from an EMBL/GenBank/DDBJ whole genome shotgun (WGS) entry which is preliminary data.</text>
</comment>
<feature type="domain" description="ABC transporter" evidence="5">
    <location>
        <begin position="4"/>
        <end position="236"/>
    </location>
</feature>
<dbReference type="PROSITE" id="PS50893">
    <property type="entry name" value="ABC_TRANSPORTER_2"/>
    <property type="match status" value="1"/>
</dbReference>